<evidence type="ECO:0000259" key="10">
    <source>
        <dbReference type="PROSITE" id="PS50222"/>
    </source>
</evidence>
<dbReference type="PROSITE" id="PS50008">
    <property type="entry name" value="PIPLC_Y_DOMAIN"/>
    <property type="match status" value="1"/>
</dbReference>
<dbReference type="InterPro" id="IPR000909">
    <property type="entry name" value="PLipase_C_PInositol-sp_X_dom"/>
</dbReference>
<dbReference type="CDD" id="cd08558">
    <property type="entry name" value="PI-PLCc_eukaryota"/>
    <property type="match status" value="1"/>
</dbReference>
<dbReference type="Pfam" id="PF00168">
    <property type="entry name" value="C2"/>
    <property type="match status" value="1"/>
</dbReference>
<evidence type="ECO:0000256" key="6">
    <source>
        <dbReference type="ARBA" id="ARBA00023224"/>
    </source>
</evidence>
<dbReference type="Gene3D" id="3.20.20.190">
    <property type="entry name" value="Phosphatidylinositol (PI) phosphodiesterase"/>
    <property type="match status" value="1"/>
</dbReference>
<keyword evidence="6" id="KW-0807">Transducer</keyword>
<dbReference type="SMART" id="SM00149">
    <property type="entry name" value="PLCYc"/>
    <property type="match status" value="1"/>
</dbReference>
<dbReference type="InterPro" id="IPR002048">
    <property type="entry name" value="EF_hand_dom"/>
</dbReference>
<keyword evidence="2 7" id="KW-0378">Hydrolase</keyword>
<comment type="catalytic activity">
    <reaction evidence="7">
        <text>a 1,2-diacyl-sn-glycero-3-phospho-(1D-myo-inositol-4,5-bisphosphate) + H2O = 1D-myo-inositol 1,4,5-trisphosphate + a 1,2-diacyl-sn-glycerol + H(+)</text>
        <dbReference type="Rhea" id="RHEA:33179"/>
        <dbReference type="ChEBI" id="CHEBI:15377"/>
        <dbReference type="ChEBI" id="CHEBI:15378"/>
        <dbReference type="ChEBI" id="CHEBI:17815"/>
        <dbReference type="ChEBI" id="CHEBI:58456"/>
        <dbReference type="ChEBI" id="CHEBI:203600"/>
        <dbReference type="EC" id="3.1.4.11"/>
    </reaction>
</comment>
<dbReference type="PROSITE" id="PS50007">
    <property type="entry name" value="PIPLC_X_DOMAIN"/>
    <property type="match status" value="1"/>
</dbReference>
<evidence type="ECO:0000256" key="3">
    <source>
        <dbReference type="ARBA" id="ARBA00022837"/>
    </source>
</evidence>
<dbReference type="Gene3D" id="2.60.40.150">
    <property type="entry name" value="C2 domain"/>
    <property type="match status" value="1"/>
</dbReference>
<dbReference type="SMART" id="SM00148">
    <property type="entry name" value="PLCXc"/>
    <property type="match status" value="1"/>
</dbReference>
<dbReference type="SUPFAM" id="SSF49562">
    <property type="entry name" value="C2 domain (Calcium/lipid-binding domain, CaLB)"/>
    <property type="match status" value="1"/>
</dbReference>
<sequence>MATIRIDDPVYEASALPGDSSLRGMPLLLPGSTTRLMSTRTAQWTKTKMPATSVGQALSNLKGFERLERGIHVMKITTKGRLKKRILTVSEDHFALFVTHSPIKGNKGFTIAKSLGLPFITRKGIRGFNFSSDEVRDDYVRYIDVADIDGMQLGVVGTQKLELARTGVYRLKGEDSQVDKHADQIVSILHHGTLTLDMLVPDKADRDTLVRCVRMMRQTYMAAQKHVSNEDLLLRYIWYDVDTNQNGLIGKTEFSKILKRINLYLKNPDRKFNEYVKELGQDADPQGLTYPQIMTLLQQLKTTGMIEKIKVSQQIWDETFGKNVASVTAEDFLKKFLHKAQDMHHLTITDAKEIIFALNHMEINHANAHAIKDIRPDWELIPARFEAFLFDPMNDAYDPWVLKPGGSLDHPMSQYWINTSHNTYLTGDQLQSQSSVSMYMIALRRGCKCLELDVWDGEMSAKGEPLPIVYHGLTLTSRILFADILRAVKSFMISNPNTYPVILSLENHCSHPFQKAMAKNLLQILGESLYIPLEAERNNDLPSPEALKGKVVIKGKRPPEPDDGEEEAIEMDDRVATTTEKKPKIVPELANLTLFHGVKFKTFEASLNEPPTHMHSIGETKIQKILSKQATNTSLWRQYNTHHMTRTYPAGSRVDSSNYNPITPWATGSQMVALNFQTCDTPLILNDGRFRADRRSGYILKPKSLLAKDLQSDDEDDMMPMLAAEEASVEAPAETVVEASKETPAEATEENQLVALQLALVEAENCAFDYIMGDFEEVLCGERTPDIITHELMVKQPREQRTLVMERIRFYHQNMTNHVNEIRLRVRVVAASCLPKPKGAKSGEHIDPYVEVTLHDMQERGEGKATYLTASFKTNTVPDNGFCPVWNDKAMKEFTVAHPEVAMIHFSVKESDVGIDDRIADAAIPCHRLRTGWRSIQLYDTNNLRTGAFGFATLLVQIQIV</sequence>
<dbReference type="GO" id="GO:0004435">
    <property type="term" value="F:phosphatidylinositol-4,5-bisphosphate phospholipase C activity"/>
    <property type="evidence" value="ECO:0007669"/>
    <property type="project" value="UniProtKB-EC"/>
</dbReference>
<dbReference type="GO" id="GO:0051209">
    <property type="term" value="P:release of sequestered calcium ion into cytosol"/>
    <property type="evidence" value="ECO:0007669"/>
    <property type="project" value="TreeGrafter"/>
</dbReference>
<keyword evidence="5 7" id="KW-0443">Lipid metabolism</keyword>
<evidence type="ECO:0000256" key="5">
    <source>
        <dbReference type="ARBA" id="ARBA00023098"/>
    </source>
</evidence>
<proteinExistence type="predicted"/>
<dbReference type="GO" id="GO:0005509">
    <property type="term" value="F:calcium ion binding"/>
    <property type="evidence" value="ECO:0007669"/>
    <property type="project" value="InterPro"/>
</dbReference>
<reference evidence="11" key="1">
    <citation type="submission" date="2021-01" db="EMBL/GenBank/DDBJ databases">
        <authorList>
            <person name="Corre E."/>
            <person name="Pelletier E."/>
            <person name="Niang G."/>
            <person name="Scheremetjew M."/>
            <person name="Finn R."/>
            <person name="Kale V."/>
            <person name="Holt S."/>
            <person name="Cochrane G."/>
            <person name="Meng A."/>
            <person name="Brown T."/>
            <person name="Cohen L."/>
        </authorList>
    </citation>
    <scope>NUCLEOTIDE SEQUENCE</scope>
    <source>
        <strain evidence="11">CCMP127</strain>
    </source>
</reference>
<evidence type="ECO:0000256" key="2">
    <source>
        <dbReference type="ARBA" id="ARBA00022801"/>
    </source>
</evidence>
<evidence type="ECO:0000256" key="7">
    <source>
        <dbReference type="RuleBase" id="RU361133"/>
    </source>
</evidence>
<dbReference type="InterPro" id="IPR000008">
    <property type="entry name" value="C2_dom"/>
</dbReference>
<dbReference type="PRINTS" id="PR00390">
    <property type="entry name" value="PHPHLIPASEC"/>
</dbReference>
<dbReference type="InterPro" id="IPR035892">
    <property type="entry name" value="C2_domain_sf"/>
</dbReference>
<feature type="domain" description="EF-hand" evidence="10">
    <location>
        <begin position="229"/>
        <end position="264"/>
    </location>
</feature>
<keyword evidence="3" id="KW-0106">Calcium</keyword>
<dbReference type="CDD" id="cd00275">
    <property type="entry name" value="C2_PLC_like"/>
    <property type="match status" value="1"/>
</dbReference>
<keyword evidence="4 7" id="KW-0442">Lipid degradation</keyword>
<organism evidence="11">
    <name type="scientific">Amphora coffeiformis</name>
    <dbReference type="NCBI Taxonomy" id="265554"/>
    <lineage>
        <taxon>Eukaryota</taxon>
        <taxon>Sar</taxon>
        <taxon>Stramenopiles</taxon>
        <taxon>Ochrophyta</taxon>
        <taxon>Bacillariophyta</taxon>
        <taxon>Bacillariophyceae</taxon>
        <taxon>Bacillariophycidae</taxon>
        <taxon>Thalassiophysales</taxon>
        <taxon>Catenulaceae</taxon>
        <taxon>Amphora</taxon>
    </lineage>
</organism>
<accession>A0A7S3L2L3</accession>
<dbReference type="InterPro" id="IPR001192">
    <property type="entry name" value="PI-PLC_fam"/>
</dbReference>
<dbReference type="PROSITE" id="PS50222">
    <property type="entry name" value="EF_HAND_2"/>
    <property type="match status" value="1"/>
</dbReference>
<dbReference type="SUPFAM" id="SSF47473">
    <property type="entry name" value="EF-hand"/>
    <property type="match status" value="1"/>
</dbReference>
<dbReference type="Pfam" id="PF00387">
    <property type="entry name" value="PI-PLC-Y"/>
    <property type="match status" value="1"/>
</dbReference>
<name>A0A7S3L2L3_9STRA</name>
<dbReference type="AlphaFoldDB" id="A0A7S3L2L3"/>
<evidence type="ECO:0000313" key="11">
    <source>
        <dbReference type="EMBL" id="CAE0404695.1"/>
    </source>
</evidence>
<dbReference type="InterPro" id="IPR011993">
    <property type="entry name" value="PH-like_dom_sf"/>
</dbReference>
<dbReference type="EMBL" id="HBIM01003224">
    <property type="protein sequence ID" value="CAE0404695.1"/>
    <property type="molecule type" value="Transcribed_RNA"/>
</dbReference>
<dbReference type="SMART" id="SM00239">
    <property type="entry name" value="C2"/>
    <property type="match status" value="1"/>
</dbReference>
<evidence type="ECO:0000256" key="4">
    <source>
        <dbReference type="ARBA" id="ARBA00022963"/>
    </source>
</evidence>
<dbReference type="InterPro" id="IPR018247">
    <property type="entry name" value="EF_Hand_1_Ca_BS"/>
</dbReference>
<dbReference type="PANTHER" id="PTHR10336">
    <property type="entry name" value="PHOSPHOINOSITIDE-SPECIFIC PHOSPHOLIPASE C FAMILY PROTEIN"/>
    <property type="match status" value="1"/>
</dbReference>
<dbReference type="InterPro" id="IPR011992">
    <property type="entry name" value="EF-hand-dom_pair"/>
</dbReference>
<feature type="domain" description="PI-PLC Y-box" evidence="9">
    <location>
        <begin position="592"/>
        <end position="705"/>
    </location>
</feature>
<dbReference type="Gene3D" id="2.30.29.30">
    <property type="entry name" value="Pleckstrin-homology domain (PH domain)/Phosphotyrosine-binding domain (PTB)"/>
    <property type="match status" value="1"/>
</dbReference>
<dbReference type="EC" id="3.1.4.11" evidence="1 7"/>
<dbReference type="PROSITE" id="PS50004">
    <property type="entry name" value="C2"/>
    <property type="match status" value="1"/>
</dbReference>
<dbReference type="GO" id="GO:0016042">
    <property type="term" value="P:lipid catabolic process"/>
    <property type="evidence" value="ECO:0007669"/>
    <property type="project" value="UniProtKB-KW"/>
</dbReference>
<feature type="domain" description="C2" evidence="8">
    <location>
        <begin position="804"/>
        <end position="940"/>
    </location>
</feature>
<dbReference type="GO" id="GO:0048015">
    <property type="term" value="P:phosphatidylinositol-mediated signaling"/>
    <property type="evidence" value="ECO:0007669"/>
    <property type="project" value="TreeGrafter"/>
</dbReference>
<evidence type="ECO:0000256" key="1">
    <source>
        <dbReference type="ARBA" id="ARBA00012368"/>
    </source>
</evidence>
<dbReference type="InterPro" id="IPR001711">
    <property type="entry name" value="PLipase_C_Pinositol-sp_Y"/>
</dbReference>
<dbReference type="PROSITE" id="PS00018">
    <property type="entry name" value="EF_HAND_1"/>
    <property type="match status" value="1"/>
</dbReference>
<evidence type="ECO:0000259" key="9">
    <source>
        <dbReference type="PROSITE" id="PS50008"/>
    </source>
</evidence>
<dbReference type="Pfam" id="PF00388">
    <property type="entry name" value="PI-PLC-X"/>
    <property type="match status" value="1"/>
</dbReference>
<dbReference type="InterPro" id="IPR017946">
    <property type="entry name" value="PLC-like_Pdiesterase_TIM-brl"/>
</dbReference>
<dbReference type="PANTHER" id="PTHR10336:SF36">
    <property type="entry name" value="1-PHOSPHATIDYLINOSITOL 4,5-BISPHOSPHATE PHOSPHODIESTERASE BETA-4"/>
    <property type="match status" value="1"/>
</dbReference>
<gene>
    <name evidence="11" type="ORF">ACOF00016_LOCUS2800</name>
</gene>
<dbReference type="SUPFAM" id="SSF51695">
    <property type="entry name" value="PLC-like phosphodiesterases"/>
    <property type="match status" value="1"/>
</dbReference>
<protein>
    <recommendedName>
        <fullName evidence="1 7">Phosphoinositide phospholipase C</fullName>
        <ecNumber evidence="1 7">3.1.4.11</ecNumber>
    </recommendedName>
</protein>
<evidence type="ECO:0000259" key="8">
    <source>
        <dbReference type="PROSITE" id="PS50004"/>
    </source>
</evidence>